<protein>
    <submittedName>
        <fullName evidence="2">CG13627</fullName>
    </submittedName>
</protein>
<evidence type="ECO:0000313" key="2">
    <source>
        <dbReference type="EMBL" id="ALC47911.1"/>
    </source>
</evidence>
<name>A0A0M5J9Y9_DROBS</name>
<proteinExistence type="predicted"/>
<dbReference type="OrthoDB" id="8023715at2759"/>
<gene>
    <name evidence="2" type="ORF">Dbus_chr3Rg2661</name>
</gene>
<accession>A0A0M5J9Y9</accession>
<reference evidence="2 3" key="1">
    <citation type="submission" date="2015-08" db="EMBL/GenBank/DDBJ databases">
        <title>Ancestral chromatin configuration constrains chromatin evolution on differentiating sex chromosomes in Drosophila.</title>
        <authorList>
            <person name="Zhou Q."/>
            <person name="Bachtrog D."/>
        </authorList>
    </citation>
    <scope>NUCLEOTIDE SEQUENCE [LARGE SCALE GENOMIC DNA]</scope>
    <source>
        <tissue evidence="2">Whole larvae</tissue>
    </source>
</reference>
<evidence type="ECO:0000256" key="1">
    <source>
        <dbReference type="SAM" id="MobiDB-lite"/>
    </source>
</evidence>
<dbReference type="AlphaFoldDB" id="A0A0M5J9Y9"/>
<dbReference type="EMBL" id="CP012526">
    <property type="protein sequence ID" value="ALC47911.1"/>
    <property type="molecule type" value="Genomic_DNA"/>
</dbReference>
<sequence>MYKNSIQADTNIHIQLEIQNIDNAEPLAPIYTVAAPNLAVQHQHIRHLEHASSLPSRGHTTKLKYTSSKSSYSSVHENETNDQTIRDPISGSQRFIAPDLDPSLKTTKLKHPTESFNIPSNNKPLPSDVLNNHLHAQPLVHILSDQTAPQTMPMYPIQFTPVAAQPIIAADHMPIYNPAYLVSLSNQLYTKHKQQLFQPNTDHGSVVKTGYVNTDLTQVVASNGQILQAAKDPQKNIHPVLQGAPQYEALVAPSAAQRQTGLPITESSLTLTSAKDGGFIVSNFYSNSRESSAYADNKAHRQHLETDPAAFELQRQQDLPQIYLEHVHLHDQDQLPLRELYIQTKSPESTETSFENNQRLINKHLVDHTPLRIFVPDEETTFETQRKQNRSDGA</sequence>
<dbReference type="Proteomes" id="UP000494163">
    <property type="component" value="Chromosome 3R"/>
</dbReference>
<organism evidence="2 3">
    <name type="scientific">Drosophila busckii</name>
    <name type="common">Fruit fly</name>
    <dbReference type="NCBI Taxonomy" id="30019"/>
    <lineage>
        <taxon>Eukaryota</taxon>
        <taxon>Metazoa</taxon>
        <taxon>Ecdysozoa</taxon>
        <taxon>Arthropoda</taxon>
        <taxon>Hexapoda</taxon>
        <taxon>Insecta</taxon>
        <taxon>Pterygota</taxon>
        <taxon>Neoptera</taxon>
        <taxon>Endopterygota</taxon>
        <taxon>Diptera</taxon>
        <taxon>Brachycera</taxon>
        <taxon>Muscomorpha</taxon>
        <taxon>Ephydroidea</taxon>
        <taxon>Drosophilidae</taxon>
        <taxon>Drosophila</taxon>
    </lineage>
</organism>
<feature type="region of interest" description="Disordered" evidence="1">
    <location>
        <begin position="49"/>
        <end position="87"/>
    </location>
</feature>
<dbReference type="STRING" id="30019.A0A0M5J9Y9"/>
<keyword evidence="3" id="KW-1185">Reference proteome</keyword>
<feature type="compositionally biased region" description="Low complexity" evidence="1">
    <location>
        <begin position="63"/>
        <end position="74"/>
    </location>
</feature>
<evidence type="ECO:0000313" key="3">
    <source>
        <dbReference type="Proteomes" id="UP000494163"/>
    </source>
</evidence>